<sequence length="337" mass="39544">MRKNIRDADLSGPFIERQTELTTRRQQTLLQLIDRMAFIKEVLVATSRKVLGYQDSERVRRHAAGWQLMWMWRSSRTPNKVSGIEVYLSKGSRGKDFQQVSLRSREERLRHMEPFLGRKAAKNFSRDLDRFFEVAGRAVGWINAFRSEDLGELIPRSKSYGLDRWIAAVGEACEIRSSLASGVVEKFFMLDEELNQAVFEFNEARQPVRFRSIICRRECPKLDPLSPAEPRYRVVEYFDRRTGKRRSRDVRSYKKRLQIQKVREKLKHDLGRDPTQEEVDWIVASQRKRMPSPWLTGDLISHCHLGKHSGSIVRHQKKLASILDEWDSCRTLIRSLL</sequence>
<organism evidence="1 2">
    <name type="scientific">Pseudomonas violetae</name>
    <dbReference type="NCBI Taxonomy" id="2915813"/>
    <lineage>
        <taxon>Bacteria</taxon>
        <taxon>Pseudomonadati</taxon>
        <taxon>Pseudomonadota</taxon>
        <taxon>Gammaproteobacteria</taxon>
        <taxon>Pseudomonadales</taxon>
        <taxon>Pseudomonadaceae</taxon>
        <taxon>Pseudomonas</taxon>
    </lineage>
</organism>
<reference evidence="1 2" key="1">
    <citation type="submission" date="2022-02" db="EMBL/GenBank/DDBJ databases">
        <title>Comparative genomics of the first Antarctic Pseudomonas spp. capable of biotransforming 2,4,6-Trinitrotoluene.</title>
        <authorList>
            <person name="Cabrera M.A."/>
            <person name="Marquez S.L."/>
            <person name="Perez-Donoso J.M."/>
        </authorList>
    </citation>
    <scope>NUCLEOTIDE SEQUENCE [LARGE SCALE GENOMIC DNA]</scope>
    <source>
        <strain evidence="1 2">TNT19</strain>
    </source>
</reference>
<evidence type="ECO:0000313" key="1">
    <source>
        <dbReference type="EMBL" id="MCK1788922.1"/>
    </source>
</evidence>
<dbReference type="Proteomes" id="UP001299876">
    <property type="component" value="Unassembled WGS sequence"/>
</dbReference>
<name>A0ABT0ETX1_9PSED</name>
<proteinExistence type="predicted"/>
<dbReference type="RefSeq" id="WP_247286458.1">
    <property type="nucleotide sequence ID" value="NZ_JAKNRW010000001.1"/>
</dbReference>
<accession>A0ABT0ETX1</accession>
<comment type="caution">
    <text evidence="1">The sequence shown here is derived from an EMBL/GenBank/DDBJ whole genome shotgun (WGS) entry which is preliminary data.</text>
</comment>
<protein>
    <submittedName>
        <fullName evidence="1">Uncharacterized protein</fullName>
    </submittedName>
</protein>
<gene>
    <name evidence="1" type="ORF">L9059_01715</name>
</gene>
<evidence type="ECO:0000313" key="2">
    <source>
        <dbReference type="Proteomes" id="UP001299876"/>
    </source>
</evidence>
<dbReference type="EMBL" id="JAKNRW010000001">
    <property type="protein sequence ID" value="MCK1788922.1"/>
    <property type="molecule type" value="Genomic_DNA"/>
</dbReference>
<keyword evidence="2" id="KW-1185">Reference proteome</keyword>